<dbReference type="GO" id="GO:0003677">
    <property type="term" value="F:DNA binding"/>
    <property type="evidence" value="ECO:0007669"/>
    <property type="project" value="UniProtKB-KW"/>
</dbReference>
<gene>
    <name evidence="2" type="ORF">OW157_03150</name>
</gene>
<name>A0A9X3JFP1_9LACT</name>
<dbReference type="RefSeq" id="WP_268751881.1">
    <property type="nucleotide sequence ID" value="NZ_JAPRFQ010000001.1"/>
</dbReference>
<dbReference type="Gene3D" id="3.30.1330.80">
    <property type="entry name" value="Hypothetical protein, similar to alpha- acetolactate decarboxylase, domain 2"/>
    <property type="match status" value="1"/>
</dbReference>
<dbReference type="Proteomes" id="UP001146670">
    <property type="component" value="Unassembled WGS sequence"/>
</dbReference>
<keyword evidence="2" id="KW-0238">DNA-binding</keyword>
<proteinExistence type="predicted"/>
<dbReference type="AlphaFoldDB" id="A0A9X3JFP1"/>
<organism evidence="2 3">
    <name type="scientific">Aerococcus kribbianus</name>
    <dbReference type="NCBI Taxonomy" id="2999064"/>
    <lineage>
        <taxon>Bacteria</taxon>
        <taxon>Bacillati</taxon>
        <taxon>Bacillota</taxon>
        <taxon>Bacilli</taxon>
        <taxon>Lactobacillales</taxon>
        <taxon>Aerococcaceae</taxon>
        <taxon>Aerococcus</taxon>
    </lineage>
</organism>
<sequence length="141" mass="15833">MEYKKFANDYVLRLDPGEEIIASIAQFAQETGVELASVQAIGACNQVEYGLYNLETQEYHLNTKEEDLELVSLIGNINTMDGKHYSHFHATFADQAGHVWGGHLNRAIISATGEFMIHAIQANVDREKNPDTGINEFQFED</sequence>
<dbReference type="PROSITE" id="PS51742">
    <property type="entry name" value="PPC"/>
    <property type="match status" value="1"/>
</dbReference>
<dbReference type="InterPro" id="IPR025707">
    <property type="entry name" value="DNA_bp_PD1"/>
</dbReference>
<protein>
    <submittedName>
        <fullName evidence="2">DNA-binding protein</fullName>
    </submittedName>
</protein>
<dbReference type="PANTHER" id="PTHR34988">
    <property type="entry name" value="PROTEIN, PUTATIVE-RELATED"/>
    <property type="match status" value="1"/>
</dbReference>
<evidence type="ECO:0000313" key="3">
    <source>
        <dbReference type="Proteomes" id="UP001146670"/>
    </source>
</evidence>
<dbReference type="CDD" id="cd11378">
    <property type="entry name" value="DUF296"/>
    <property type="match status" value="1"/>
</dbReference>
<evidence type="ECO:0000259" key="1">
    <source>
        <dbReference type="PROSITE" id="PS51742"/>
    </source>
</evidence>
<feature type="domain" description="PPC" evidence="1">
    <location>
        <begin position="4"/>
        <end position="140"/>
    </location>
</feature>
<comment type="caution">
    <text evidence="2">The sequence shown here is derived from an EMBL/GenBank/DDBJ whole genome shotgun (WGS) entry which is preliminary data.</text>
</comment>
<dbReference type="PANTHER" id="PTHR34988:SF1">
    <property type="entry name" value="DNA-BINDING PROTEIN"/>
    <property type="match status" value="1"/>
</dbReference>
<reference evidence="2" key="1">
    <citation type="submission" date="2022-12" db="EMBL/GenBank/DDBJ databases">
        <title>Description and comparative metabolic analysis of Aerococcus sp. nov., isolated from the feces of a pig.</title>
        <authorList>
            <person name="Chang Y.-H."/>
        </authorList>
    </citation>
    <scope>NUCLEOTIDE SEQUENCE</scope>
    <source>
        <strain evidence="2">YH-aer222</strain>
    </source>
</reference>
<dbReference type="EMBL" id="JAPRFR010000001">
    <property type="protein sequence ID" value="MCZ0725565.1"/>
    <property type="molecule type" value="Genomic_DNA"/>
</dbReference>
<keyword evidence="3" id="KW-1185">Reference proteome</keyword>
<dbReference type="Pfam" id="PF03479">
    <property type="entry name" value="PCC"/>
    <property type="match status" value="1"/>
</dbReference>
<accession>A0A9X3JFP1</accession>
<evidence type="ECO:0000313" key="2">
    <source>
        <dbReference type="EMBL" id="MCZ0725565.1"/>
    </source>
</evidence>
<dbReference type="PIRSF" id="PIRSF016702">
    <property type="entry name" value="DNA_bp_PD1"/>
    <property type="match status" value="1"/>
</dbReference>
<dbReference type="SUPFAM" id="SSF117856">
    <property type="entry name" value="AF0104/ALDC/Ptd012-like"/>
    <property type="match status" value="1"/>
</dbReference>
<dbReference type="InterPro" id="IPR005175">
    <property type="entry name" value="PPC_dom"/>
</dbReference>